<comment type="similarity">
    <text evidence="1">Belongs to the polysaccharide synthase family.</text>
</comment>
<dbReference type="InterPro" id="IPR003869">
    <property type="entry name" value="Polysac_CapD-like"/>
</dbReference>
<dbReference type="PANTHER" id="PTHR43318:SF1">
    <property type="entry name" value="POLYSACCHARIDE BIOSYNTHESIS PROTEIN EPSC-RELATED"/>
    <property type="match status" value="1"/>
</dbReference>
<name>A0A6C2D298_9RHOO</name>
<comment type="caution">
    <text evidence="4">The sequence shown here is derived from an EMBL/GenBank/DDBJ whole genome shotgun (WGS) entry which is preliminary data.</text>
</comment>
<protein>
    <submittedName>
        <fullName evidence="4">Polysaccharide biosynthesis protein</fullName>
    </submittedName>
</protein>
<evidence type="ECO:0000313" key="5">
    <source>
        <dbReference type="Proteomes" id="UP000389128"/>
    </source>
</evidence>
<dbReference type="CDD" id="cd05237">
    <property type="entry name" value="UDP_invert_4-6DH_SDR_e"/>
    <property type="match status" value="1"/>
</dbReference>
<dbReference type="Proteomes" id="UP000389128">
    <property type="component" value="Unassembled WGS sequence"/>
</dbReference>
<dbReference type="OrthoDB" id="9803111at2"/>
<evidence type="ECO:0000256" key="1">
    <source>
        <dbReference type="ARBA" id="ARBA00007430"/>
    </source>
</evidence>
<feature type="transmembrane region" description="Helical" evidence="2">
    <location>
        <begin position="79"/>
        <end position="101"/>
    </location>
</feature>
<reference evidence="4 5" key="1">
    <citation type="submission" date="2019-01" db="EMBL/GenBank/DDBJ databases">
        <title>Zoogloea oleivorans genome sequencing and assembly.</title>
        <authorList>
            <person name="Tancsics A."/>
            <person name="Farkas M."/>
            <person name="Kriszt B."/>
            <person name="Maroti G."/>
            <person name="Horvath B."/>
        </authorList>
    </citation>
    <scope>NUCLEOTIDE SEQUENCE [LARGE SCALE GENOMIC DNA]</scope>
    <source>
        <strain evidence="4 5">Buc</strain>
    </source>
</reference>
<dbReference type="Pfam" id="PF13727">
    <property type="entry name" value="CoA_binding_3"/>
    <property type="match status" value="1"/>
</dbReference>
<feature type="transmembrane region" description="Helical" evidence="2">
    <location>
        <begin position="39"/>
        <end position="58"/>
    </location>
</feature>
<evidence type="ECO:0000256" key="2">
    <source>
        <dbReference type="SAM" id="Phobius"/>
    </source>
</evidence>
<proteinExistence type="inferred from homology"/>
<gene>
    <name evidence="4" type="ORF">ETQ85_06515</name>
</gene>
<sequence>MISKPYHPLLVYLSDVIGVGLTWWLAYLIRFNFAIPEEFLPAFGVGIGVTLVVQGLLLRAFGLYRGVWVFASLPDLLRIARAVAVAAVLTPLVVVVAVRYSLAVPRLVFLLQPLLLAMYMGGSRALYRTWKEFRLYGGLRALGKPVIVLGAGDAAVTLVRELSRSAEWRVVGLLDDNRASQGREIYGCKVLGVIADLERVAEELRIGHAIIAMPSERHEVRRAVASACVRAGVKALIVPAIADVMTGRVSVSEVRQVNVEDLLGRDPVHINTADVREYLRDKVVMVTGAGGSIGSELCRQIACFEPSLLVCFEMNEFALYRMTEEFAANFPSIQVVALAGDVKDAVRVDDVLCRYRPHVIFHAAAYKHVPLMEDDNAWQAVRNNALGTWQMARSAVAYGVARFVLVSTDKAVNPTNVMGATKRLAEQICQSLSSHGKTQFEIVRFGNVLGSAGSVIPKFQEQIAAGGPVTVTHPDITRYFMSIPEAAQLVLQAGSMGLGGEIFVLDMGEPVKIAELARDMIRLSGHSEEEIRIVFTGLRAGEKLYEEVLADAEQTRATHHPKLRIARAQAVDEGWLDALLQWLRQRRAVGAAEVRRELRRWVPEYAPSYPVTPQLQVVDNQEPRTGHRA</sequence>
<dbReference type="AlphaFoldDB" id="A0A6C2D298"/>
<dbReference type="SUPFAM" id="SSF51735">
    <property type="entry name" value="NAD(P)-binding Rossmann-fold domains"/>
    <property type="match status" value="2"/>
</dbReference>
<dbReference type="RefSeq" id="WP_148578246.1">
    <property type="nucleotide sequence ID" value="NZ_SDKK01000005.1"/>
</dbReference>
<dbReference type="PANTHER" id="PTHR43318">
    <property type="entry name" value="UDP-N-ACETYLGLUCOSAMINE 4,6-DEHYDRATASE"/>
    <property type="match status" value="1"/>
</dbReference>
<dbReference type="EMBL" id="SDKK01000005">
    <property type="protein sequence ID" value="TYC60156.1"/>
    <property type="molecule type" value="Genomic_DNA"/>
</dbReference>
<evidence type="ECO:0000313" key="4">
    <source>
        <dbReference type="EMBL" id="TYC60156.1"/>
    </source>
</evidence>
<dbReference type="Pfam" id="PF02719">
    <property type="entry name" value="Polysacc_synt_2"/>
    <property type="match status" value="1"/>
</dbReference>
<keyword evidence="2" id="KW-1133">Transmembrane helix</keyword>
<keyword evidence="2" id="KW-0472">Membrane</keyword>
<dbReference type="InterPro" id="IPR051203">
    <property type="entry name" value="Polysaccharide_Synthase-Rel"/>
</dbReference>
<feature type="transmembrane region" description="Helical" evidence="2">
    <location>
        <begin position="9"/>
        <end position="27"/>
    </location>
</feature>
<accession>A0A6C2D298</accession>
<evidence type="ECO:0000259" key="3">
    <source>
        <dbReference type="Pfam" id="PF02719"/>
    </source>
</evidence>
<keyword evidence="2" id="KW-0812">Transmembrane</keyword>
<dbReference type="Gene3D" id="3.40.50.720">
    <property type="entry name" value="NAD(P)-binding Rossmann-like Domain"/>
    <property type="match status" value="2"/>
</dbReference>
<keyword evidence="5" id="KW-1185">Reference proteome</keyword>
<dbReference type="InterPro" id="IPR036291">
    <property type="entry name" value="NAD(P)-bd_dom_sf"/>
</dbReference>
<organism evidence="4 5">
    <name type="scientific">Zoogloea oleivorans</name>
    <dbReference type="NCBI Taxonomy" id="1552750"/>
    <lineage>
        <taxon>Bacteria</taxon>
        <taxon>Pseudomonadati</taxon>
        <taxon>Pseudomonadota</taxon>
        <taxon>Betaproteobacteria</taxon>
        <taxon>Rhodocyclales</taxon>
        <taxon>Zoogloeaceae</taxon>
        <taxon>Zoogloea</taxon>
    </lineage>
</organism>
<feature type="domain" description="Polysaccharide biosynthesis protein CapD-like" evidence="3">
    <location>
        <begin position="284"/>
        <end position="566"/>
    </location>
</feature>